<gene>
    <name evidence="6" type="ORF">IBL25_21795</name>
</gene>
<dbReference type="Proteomes" id="UP000603940">
    <property type="component" value="Unassembled WGS sequence"/>
</dbReference>
<dbReference type="PROSITE" id="PS50830">
    <property type="entry name" value="TNASE_3"/>
    <property type="match status" value="1"/>
</dbReference>
<evidence type="ECO:0000256" key="3">
    <source>
        <dbReference type="ARBA" id="ARBA00022801"/>
    </source>
</evidence>
<feature type="domain" description="TNase-like" evidence="5">
    <location>
        <begin position="22"/>
        <end position="143"/>
    </location>
</feature>
<dbReference type="PANTHER" id="PTHR12302:SF3">
    <property type="entry name" value="SERINE_THREONINE-PROTEIN KINASE 31"/>
    <property type="match status" value="1"/>
</dbReference>
<proteinExistence type="predicted"/>
<evidence type="ECO:0000256" key="4">
    <source>
        <dbReference type="SAM" id="SignalP"/>
    </source>
</evidence>
<evidence type="ECO:0000259" key="5">
    <source>
        <dbReference type="PROSITE" id="PS50830"/>
    </source>
</evidence>
<feature type="signal peptide" evidence="4">
    <location>
        <begin position="1"/>
        <end position="21"/>
    </location>
</feature>
<dbReference type="PANTHER" id="PTHR12302">
    <property type="entry name" value="EBNA2 BINDING PROTEIN P100"/>
    <property type="match status" value="1"/>
</dbReference>
<evidence type="ECO:0000256" key="2">
    <source>
        <dbReference type="ARBA" id="ARBA00022759"/>
    </source>
</evidence>
<evidence type="ECO:0000313" key="6">
    <source>
        <dbReference type="EMBL" id="MBC9179579.1"/>
    </source>
</evidence>
<keyword evidence="4" id="KW-0732">Signal</keyword>
<keyword evidence="2" id="KW-0255">Endonuclease</keyword>
<reference evidence="6 7" key="1">
    <citation type="journal article" date="2009" name="Int. J. Syst. Evol. Microbiol.">
        <title>Transfer of Teichococcus ludipueritiae and Muricoccus roseus to the genus Roseomonas, as Roseomonas ludipueritiae comb. nov. and Roseomonas rosea comb. nov., respectively, and emended description of the genus Roseomonas.</title>
        <authorList>
            <person name="Sanchez-Porro C."/>
            <person name="Gallego V."/>
            <person name="Busse H.J."/>
            <person name="Kampfer P."/>
            <person name="Ventosa A."/>
        </authorList>
    </citation>
    <scope>NUCLEOTIDE SEQUENCE [LARGE SCALE GENOMIC DNA]</scope>
    <source>
        <strain evidence="6 7">DSM 14915</strain>
    </source>
</reference>
<dbReference type="InterPro" id="IPR016071">
    <property type="entry name" value="Staphylococal_nuclease_OB-fold"/>
</dbReference>
<name>A0ABR7RD25_9PROT</name>
<dbReference type="PROSITE" id="PS01123">
    <property type="entry name" value="TNASE_1"/>
    <property type="match status" value="1"/>
</dbReference>
<feature type="chain" id="PRO_5045714892" evidence="4">
    <location>
        <begin position="22"/>
        <end position="160"/>
    </location>
</feature>
<dbReference type="RefSeq" id="WP_187780601.1">
    <property type="nucleotide sequence ID" value="NZ_JACTUZ010000160.1"/>
</dbReference>
<dbReference type="InterPro" id="IPR002071">
    <property type="entry name" value="Thermonucl_AS"/>
</dbReference>
<sequence length="160" mass="18403">MSFLRRATLALCLLASIPAWAADLTGRVVAIQDGDTLTLLTPERRQVRVRLYAIDTPESRQPYGTRARQELSALAFRQQVRVEVMDTDRYGRTVGQVWVGDLNVNAEMVRRGAAWVYRQFNRDPALMALEREARGAQRGLWALPKEERVPPWAWRRQKRG</sequence>
<dbReference type="InterPro" id="IPR035437">
    <property type="entry name" value="SNase_OB-fold_sf"/>
</dbReference>
<evidence type="ECO:0000313" key="7">
    <source>
        <dbReference type="Proteomes" id="UP000603940"/>
    </source>
</evidence>
<organism evidence="6 7">
    <name type="scientific">Pseudoroseomonas ludipueritiae</name>
    <dbReference type="NCBI Taxonomy" id="198093"/>
    <lineage>
        <taxon>Bacteria</taxon>
        <taxon>Pseudomonadati</taxon>
        <taxon>Pseudomonadota</taxon>
        <taxon>Alphaproteobacteria</taxon>
        <taxon>Acetobacterales</taxon>
        <taxon>Acetobacteraceae</taxon>
        <taxon>Pseudoroseomonas</taxon>
    </lineage>
</organism>
<protein>
    <submittedName>
        <fullName evidence="6">Thermonuclease family protein</fullName>
    </submittedName>
</protein>
<comment type="caution">
    <text evidence="6">The sequence shown here is derived from an EMBL/GenBank/DDBJ whole genome shotgun (WGS) entry which is preliminary data.</text>
</comment>
<keyword evidence="7" id="KW-1185">Reference proteome</keyword>
<keyword evidence="3" id="KW-0378">Hydrolase</keyword>
<dbReference type="PROSITE" id="PS01284">
    <property type="entry name" value="TNASE_2"/>
    <property type="match status" value="1"/>
</dbReference>
<dbReference type="SMART" id="SM00318">
    <property type="entry name" value="SNc"/>
    <property type="match status" value="1"/>
</dbReference>
<evidence type="ECO:0000256" key="1">
    <source>
        <dbReference type="ARBA" id="ARBA00022722"/>
    </source>
</evidence>
<dbReference type="EMBL" id="JACTUZ010000160">
    <property type="protein sequence ID" value="MBC9179579.1"/>
    <property type="molecule type" value="Genomic_DNA"/>
</dbReference>
<dbReference type="Pfam" id="PF00565">
    <property type="entry name" value="SNase"/>
    <property type="match status" value="1"/>
</dbReference>
<dbReference type="SUPFAM" id="SSF50199">
    <property type="entry name" value="Staphylococcal nuclease"/>
    <property type="match status" value="1"/>
</dbReference>
<accession>A0ABR7RD25</accession>
<dbReference type="Gene3D" id="2.40.50.90">
    <property type="match status" value="1"/>
</dbReference>
<keyword evidence="1" id="KW-0540">Nuclease</keyword>